<comment type="caution">
    <text evidence="2">The sequence shown here is derived from an EMBL/GenBank/DDBJ whole genome shotgun (WGS) entry which is preliminary data.</text>
</comment>
<reference evidence="2 3" key="1">
    <citation type="journal article" date="2014" name="Nature">
        <title>An environmental bacterial taxon with a large and distinct metabolic repertoire.</title>
        <authorList>
            <person name="Wilson M.C."/>
            <person name="Mori T."/>
            <person name="Ruckert C."/>
            <person name="Uria A.R."/>
            <person name="Helf M.J."/>
            <person name="Takada K."/>
            <person name="Gernert C."/>
            <person name="Steffens U.A."/>
            <person name="Heycke N."/>
            <person name="Schmitt S."/>
            <person name="Rinke C."/>
            <person name="Helfrich E.J."/>
            <person name="Brachmann A.O."/>
            <person name="Gurgui C."/>
            <person name="Wakimoto T."/>
            <person name="Kracht M."/>
            <person name="Crusemann M."/>
            <person name="Hentschel U."/>
            <person name="Abe I."/>
            <person name="Matsunaga S."/>
            <person name="Kalinowski J."/>
            <person name="Takeyama H."/>
            <person name="Piel J."/>
        </authorList>
    </citation>
    <scope>NUCLEOTIDE SEQUENCE [LARGE SCALE GENOMIC DNA]</scope>
    <source>
        <strain evidence="3">TSY1</strain>
    </source>
</reference>
<evidence type="ECO:0008006" key="4">
    <source>
        <dbReference type="Google" id="ProtNLM"/>
    </source>
</evidence>
<dbReference type="HOGENOM" id="CLU_138441_0_0_7"/>
<keyword evidence="1" id="KW-0175">Coiled coil</keyword>
<proteinExistence type="predicted"/>
<keyword evidence="3" id="KW-1185">Reference proteome</keyword>
<name>W4LU74_ENTF1</name>
<evidence type="ECO:0000313" key="2">
    <source>
        <dbReference type="EMBL" id="ETX00972.1"/>
    </source>
</evidence>
<gene>
    <name evidence="2" type="ORF">ETSY1_09240</name>
</gene>
<dbReference type="Proteomes" id="UP000019141">
    <property type="component" value="Unassembled WGS sequence"/>
</dbReference>
<organism evidence="2 3">
    <name type="scientific">Entotheonella factor</name>
    <dbReference type="NCBI Taxonomy" id="1429438"/>
    <lineage>
        <taxon>Bacteria</taxon>
        <taxon>Pseudomonadati</taxon>
        <taxon>Nitrospinota/Tectimicrobiota group</taxon>
        <taxon>Candidatus Tectimicrobiota</taxon>
        <taxon>Candidatus Entotheonellia</taxon>
        <taxon>Candidatus Entotheonellales</taxon>
        <taxon>Candidatus Entotheonellaceae</taxon>
        <taxon>Candidatus Entotheonella</taxon>
    </lineage>
</organism>
<evidence type="ECO:0000313" key="3">
    <source>
        <dbReference type="Proteomes" id="UP000019141"/>
    </source>
</evidence>
<dbReference type="AlphaFoldDB" id="W4LU74"/>
<accession>W4LU74</accession>
<dbReference type="EMBL" id="AZHW01000283">
    <property type="protein sequence ID" value="ETX00972.1"/>
    <property type="molecule type" value="Genomic_DNA"/>
</dbReference>
<protein>
    <recommendedName>
        <fullName evidence="4">Entry exclusion protein 1</fullName>
    </recommendedName>
</protein>
<evidence type="ECO:0000256" key="1">
    <source>
        <dbReference type="SAM" id="Coils"/>
    </source>
</evidence>
<sequence>MALVSISKAAKLAGISRQQLYDGYIHKGSITVNRDEPKRPKIDTAEIIRVFGTLQSDNQRPDNTLQDITPKKSVPYNGELNKTVRELTDKVRDLEREKAVLEALAEERKERLDTLAEQTESDRKEKERLLGILESQTRLLTAAQQEQEQPRRSWWPLWRKKTA</sequence>
<feature type="coiled-coil region" evidence="1">
    <location>
        <begin position="77"/>
        <end position="136"/>
    </location>
</feature>